<dbReference type="EMBL" id="JAATEN010000002">
    <property type="protein sequence ID" value="NJP99762.1"/>
    <property type="molecule type" value="Genomic_DNA"/>
</dbReference>
<feature type="region of interest" description="Disordered" evidence="1">
    <location>
        <begin position="1"/>
        <end position="21"/>
    </location>
</feature>
<gene>
    <name evidence="2" type="ORF">HCK00_04190</name>
</gene>
<protein>
    <submittedName>
        <fullName evidence="2">Uncharacterized protein</fullName>
    </submittedName>
</protein>
<keyword evidence="3" id="KW-1185">Reference proteome</keyword>
<dbReference type="RefSeq" id="WP_168100345.1">
    <property type="nucleotide sequence ID" value="NZ_JAATEN010000002.1"/>
</dbReference>
<organism evidence="2 3">
    <name type="scientific">Streptomyces zingiberis</name>
    <dbReference type="NCBI Taxonomy" id="2053010"/>
    <lineage>
        <taxon>Bacteria</taxon>
        <taxon>Bacillati</taxon>
        <taxon>Actinomycetota</taxon>
        <taxon>Actinomycetes</taxon>
        <taxon>Kitasatosporales</taxon>
        <taxon>Streptomycetaceae</taxon>
        <taxon>Streptomyces</taxon>
    </lineage>
</organism>
<dbReference type="Proteomes" id="UP000695264">
    <property type="component" value="Unassembled WGS sequence"/>
</dbReference>
<comment type="caution">
    <text evidence="2">The sequence shown here is derived from an EMBL/GenBank/DDBJ whole genome shotgun (WGS) entry which is preliminary data.</text>
</comment>
<accession>A0ABX1BU65</accession>
<feature type="region of interest" description="Disordered" evidence="1">
    <location>
        <begin position="38"/>
        <end position="67"/>
    </location>
</feature>
<evidence type="ECO:0000313" key="3">
    <source>
        <dbReference type="Proteomes" id="UP000695264"/>
    </source>
</evidence>
<proteinExistence type="predicted"/>
<sequence>MPLAPLPGGSVPPRTADSAPLELDGGLAELRGDCLRMAPHWRTSGPGPEAAEPVPPSRIRGVRVPSSSARLVAGMSEYGEPAPRS</sequence>
<reference evidence="2 3" key="1">
    <citation type="submission" date="2020-03" db="EMBL/GenBank/DDBJ databases">
        <title>WGS of actinomycetes isolated from Thailand.</title>
        <authorList>
            <person name="Thawai C."/>
        </authorList>
    </citation>
    <scope>NUCLEOTIDE SEQUENCE [LARGE SCALE GENOMIC DNA]</scope>
    <source>
        <strain evidence="2 3">PLAI 1-29</strain>
    </source>
</reference>
<name>A0ABX1BU65_9ACTN</name>
<evidence type="ECO:0000313" key="2">
    <source>
        <dbReference type="EMBL" id="NJP99762.1"/>
    </source>
</evidence>
<evidence type="ECO:0000256" key="1">
    <source>
        <dbReference type="SAM" id="MobiDB-lite"/>
    </source>
</evidence>